<sequence length="316" mass="36230">MTNLAVAEHFVNDDESIPFELPERNYFMKIRTFQNGTLEGCVQAVRPMAMDAMKDRFESSGTHAPGFGAKPLTDEEEAEKRERNHKRAVRRAKQSARWLVKQISADRLLTLTYRENMQDRERLYDDFKRFVRLLRKELKGRPWPYVAVPELQDRGAFHIHLAVKGWQPYSVIRRCWYQALGGRGDEKGAETPGQVDVTSPRAKQGMGGAGRQWDSSRLSGYIVKYMEKTFDDLTDAEKKRYWHSADAKKPTVHRVWLGAVDVIEACPEAIGVLQTFYGLVGAQFDMWLSPDGTTFWVSGKNTVQIDVEHDGEEPPF</sequence>
<dbReference type="EMBL" id="JABCSC020000002">
    <property type="protein sequence ID" value="NSL54911.1"/>
    <property type="molecule type" value="Genomic_DNA"/>
</dbReference>
<proteinExistence type="predicted"/>
<name>A0ABX2IKQ8_9RHOO</name>
<evidence type="ECO:0000313" key="3">
    <source>
        <dbReference type="EMBL" id="NSL54911.1"/>
    </source>
</evidence>
<evidence type="ECO:0000256" key="1">
    <source>
        <dbReference type="SAM" id="MobiDB-lite"/>
    </source>
</evidence>
<dbReference type="Pfam" id="PF23343">
    <property type="entry name" value="REP_ORF2-G2P"/>
    <property type="match status" value="1"/>
</dbReference>
<feature type="region of interest" description="Disordered" evidence="1">
    <location>
        <begin position="185"/>
        <end position="211"/>
    </location>
</feature>
<evidence type="ECO:0000259" key="2">
    <source>
        <dbReference type="Pfam" id="PF23343"/>
    </source>
</evidence>
<accession>A0ABX2IKQ8</accession>
<comment type="caution">
    <text evidence="3">The sequence shown here is derived from an EMBL/GenBank/DDBJ whole genome shotgun (WGS) entry which is preliminary data.</text>
</comment>
<dbReference type="Proteomes" id="UP000778523">
    <property type="component" value="Unassembled WGS sequence"/>
</dbReference>
<gene>
    <name evidence="3" type="ORF">HJ583_007735</name>
</gene>
<feature type="domain" description="Replication-associated protein ORF2/G2P" evidence="2">
    <location>
        <begin position="107"/>
        <end position="229"/>
    </location>
</feature>
<reference evidence="3 4" key="1">
    <citation type="submission" date="2020-06" db="EMBL/GenBank/DDBJ databases">
        <title>Draft genome of Uliginosibacterium sp. IMCC34675.</title>
        <authorList>
            <person name="Song J."/>
        </authorList>
    </citation>
    <scope>NUCLEOTIDE SEQUENCE [LARGE SCALE GENOMIC DNA]</scope>
    <source>
        <strain evidence="3 4">IMCC34675</strain>
    </source>
</reference>
<evidence type="ECO:0000313" key="4">
    <source>
        <dbReference type="Proteomes" id="UP000778523"/>
    </source>
</evidence>
<protein>
    <recommendedName>
        <fullName evidence="2">Replication-associated protein ORF2/G2P domain-containing protein</fullName>
    </recommendedName>
</protein>
<feature type="region of interest" description="Disordered" evidence="1">
    <location>
        <begin position="59"/>
        <end position="89"/>
    </location>
</feature>
<organism evidence="3 4">
    <name type="scientific">Uliginosibacterium aquaticum</name>
    <dbReference type="NCBI Taxonomy" id="2731212"/>
    <lineage>
        <taxon>Bacteria</taxon>
        <taxon>Pseudomonadati</taxon>
        <taxon>Pseudomonadota</taxon>
        <taxon>Betaproteobacteria</taxon>
        <taxon>Rhodocyclales</taxon>
        <taxon>Zoogloeaceae</taxon>
        <taxon>Uliginosibacterium</taxon>
    </lineage>
</organism>
<dbReference type="InterPro" id="IPR056906">
    <property type="entry name" value="ORF2/G2P_dom"/>
</dbReference>
<keyword evidence="4" id="KW-1185">Reference proteome</keyword>
<dbReference type="RefSeq" id="WP_170021407.1">
    <property type="nucleotide sequence ID" value="NZ_JABCSC020000002.1"/>
</dbReference>